<keyword evidence="3" id="KW-0238">DNA-binding</keyword>
<dbReference type="InterPro" id="IPR001138">
    <property type="entry name" value="Zn2Cys6_DnaBD"/>
</dbReference>
<evidence type="ECO:0000256" key="2">
    <source>
        <dbReference type="ARBA" id="ARBA00023015"/>
    </source>
</evidence>
<dbReference type="GO" id="GO:0000981">
    <property type="term" value="F:DNA-binding transcription factor activity, RNA polymerase II-specific"/>
    <property type="evidence" value="ECO:0007669"/>
    <property type="project" value="InterPro"/>
</dbReference>
<evidence type="ECO:0000256" key="4">
    <source>
        <dbReference type="ARBA" id="ARBA00023163"/>
    </source>
</evidence>
<organism evidence="8">
    <name type="scientific">Bionectria ochroleuca</name>
    <name type="common">Gliocladium roseum</name>
    <dbReference type="NCBI Taxonomy" id="29856"/>
    <lineage>
        <taxon>Eukaryota</taxon>
        <taxon>Fungi</taxon>
        <taxon>Dikarya</taxon>
        <taxon>Ascomycota</taxon>
        <taxon>Pezizomycotina</taxon>
        <taxon>Sordariomycetes</taxon>
        <taxon>Hypocreomycetidae</taxon>
        <taxon>Hypocreales</taxon>
        <taxon>Bionectriaceae</taxon>
        <taxon>Clonostachys</taxon>
    </lineage>
</organism>
<gene>
    <name evidence="8" type="ORF">BN869_000012119_1</name>
</gene>
<dbReference type="PANTHER" id="PTHR47424">
    <property type="entry name" value="REGULATORY PROTEIN GAL4"/>
    <property type="match status" value="1"/>
</dbReference>
<dbReference type="GO" id="GO:0005634">
    <property type="term" value="C:nucleus"/>
    <property type="evidence" value="ECO:0007669"/>
    <property type="project" value="TreeGrafter"/>
</dbReference>
<dbReference type="SUPFAM" id="SSF57701">
    <property type="entry name" value="Zn2/Cys6 DNA-binding domain"/>
    <property type="match status" value="1"/>
</dbReference>
<evidence type="ECO:0000256" key="5">
    <source>
        <dbReference type="ARBA" id="ARBA00023242"/>
    </source>
</evidence>
<keyword evidence="2" id="KW-0805">Transcription regulation</keyword>
<reference evidence="8" key="1">
    <citation type="submission" date="2015-01" db="EMBL/GenBank/DDBJ databases">
        <authorList>
            <person name="Durling Mikael"/>
        </authorList>
    </citation>
    <scope>NUCLEOTIDE SEQUENCE</scope>
</reference>
<dbReference type="Gene3D" id="4.10.240.10">
    <property type="entry name" value="Zn(2)-C6 fungal-type DNA-binding domain"/>
    <property type="match status" value="1"/>
</dbReference>
<accession>A0A0B7KMT1</accession>
<dbReference type="InterPro" id="IPR007219">
    <property type="entry name" value="XnlR_reg_dom"/>
</dbReference>
<dbReference type="PROSITE" id="PS50048">
    <property type="entry name" value="ZN2_CY6_FUNGAL_2"/>
    <property type="match status" value="1"/>
</dbReference>
<dbReference type="GO" id="GO:0008270">
    <property type="term" value="F:zinc ion binding"/>
    <property type="evidence" value="ECO:0007669"/>
    <property type="project" value="InterPro"/>
</dbReference>
<dbReference type="AlphaFoldDB" id="A0A0B7KMT1"/>
<dbReference type="GO" id="GO:0000978">
    <property type="term" value="F:RNA polymerase II cis-regulatory region sequence-specific DNA binding"/>
    <property type="evidence" value="ECO:0007669"/>
    <property type="project" value="TreeGrafter"/>
</dbReference>
<dbReference type="InterPro" id="IPR051127">
    <property type="entry name" value="Fungal_SecMet_Regulators"/>
</dbReference>
<dbReference type="Pfam" id="PF04082">
    <property type="entry name" value="Fungal_trans"/>
    <property type="match status" value="1"/>
</dbReference>
<dbReference type="InterPro" id="IPR036864">
    <property type="entry name" value="Zn2-C6_fun-type_DNA-bd_sf"/>
</dbReference>
<keyword evidence="4" id="KW-0804">Transcription</keyword>
<evidence type="ECO:0000256" key="6">
    <source>
        <dbReference type="SAM" id="MobiDB-lite"/>
    </source>
</evidence>
<dbReference type="GO" id="GO:0006351">
    <property type="term" value="P:DNA-templated transcription"/>
    <property type="evidence" value="ECO:0007669"/>
    <property type="project" value="InterPro"/>
</dbReference>
<feature type="region of interest" description="Disordered" evidence="6">
    <location>
        <begin position="1"/>
        <end position="23"/>
    </location>
</feature>
<dbReference type="GO" id="GO:0000435">
    <property type="term" value="P:positive regulation of transcription from RNA polymerase II promoter by galactose"/>
    <property type="evidence" value="ECO:0007669"/>
    <property type="project" value="TreeGrafter"/>
</dbReference>
<dbReference type="PANTHER" id="PTHR47424:SF3">
    <property type="entry name" value="REGULATORY PROTEIN GAL4"/>
    <property type="match status" value="1"/>
</dbReference>
<feature type="domain" description="Zn(2)-C6 fungal-type" evidence="7">
    <location>
        <begin position="22"/>
        <end position="54"/>
    </location>
</feature>
<keyword evidence="1" id="KW-0479">Metal-binding</keyword>
<feature type="region of interest" description="Disordered" evidence="6">
    <location>
        <begin position="45"/>
        <end position="116"/>
    </location>
</feature>
<protein>
    <recommendedName>
        <fullName evidence="7">Zn(2)-C6 fungal-type domain-containing protein</fullName>
    </recommendedName>
</protein>
<dbReference type="CDD" id="cd12148">
    <property type="entry name" value="fungal_TF_MHR"/>
    <property type="match status" value="1"/>
</dbReference>
<evidence type="ECO:0000256" key="1">
    <source>
        <dbReference type="ARBA" id="ARBA00022723"/>
    </source>
</evidence>
<keyword evidence="5" id="KW-0539">Nucleus</keyword>
<dbReference type="EMBL" id="CDPU01000060">
    <property type="protein sequence ID" value="CEO56061.1"/>
    <property type="molecule type" value="Genomic_DNA"/>
</dbReference>
<sequence>MDTLSPPASARGPRKRLRVNEACTPCRDRKTRCDARHPVCRACENRGVGHNCSYDTPRINQRRRTHQAEPVPSQGAPTTTGGSPSMPAARLDTADKPHGHHNEPSPDQPWSSTQSDGLATFVGREDSSVYGPSSTIVFVQHVLSDEASCETGLPPPTPDSHYDRVHIPERMPEPNDGMAVLPRRHSADDFIACFWDFIHPMFPVLHKPTFTARYERFWVLESSGQVSQLSQHAADENNLFLSTLNLVLALGCKFSNLIPDKQKSSVGDDFYKKSRQLFIFDVLDSASLPLVQLLVLNGVYLQSTPYANRCWNAIGLAIRVAQSLGLHLETRVSQNSSQVEREMMRRVWHSCVNLDRLLAMTFGRPTMVQRPNSLALPAMVDDEYLSDTGPSGKQPSGMPSRLGLFVSSCTLLELLEEVLASLSRHEPVTKNMQSKSETKPEQGEILTSILSLNRRLNEFASTIPGYLKLSDKEITPTSSVNHVALQQHVLHCRFLLTRLLLLRPLLLSTIIGEKISPIDALDSIGQPLLDHAVIQQCCELCLQTAYGLVDTLYGNLGTLYRTSGWHTVYFTFSAAIVLLASLKCELLDLQPGDEAFRTCWSRSLSILKHYEHQVHSASHAIRSLTEIRRRIFQTTGSALNPKVGELSPTPPVDNNLAALFDANSFDISSSGDTSSTCDPITETFLATDLMHAEWLDFFTRDYDGATYP</sequence>
<name>A0A0B7KMT1_BIOOC</name>
<dbReference type="SMART" id="SM00066">
    <property type="entry name" value="GAL4"/>
    <property type="match status" value="1"/>
</dbReference>
<dbReference type="CDD" id="cd00067">
    <property type="entry name" value="GAL4"/>
    <property type="match status" value="1"/>
</dbReference>
<dbReference type="Pfam" id="PF00172">
    <property type="entry name" value="Zn_clus"/>
    <property type="match status" value="1"/>
</dbReference>
<evidence type="ECO:0000256" key="3">
    <source>
        <dbReference type="ARBA" id="ARBA00023125"/>
    </source>
</evidence>
<evidence type="ECO:0000259" key="7">
    <source>
        <dbReference type="PROSITE" id="PS50048"/>
    </source>
</evidence>
<proteinExistence type="predicted"/>
<dbReference type="PROSITE" id="PS00463">
    <property type="entry name" value="ZN2_CY6_FUNGAL_1"/>
    <property type="match status" value="1"/>
</dbReference>
<evidence type="ECO:0000313" key="8">
    <source>
        <dbReference type="EMBL" id="CEO56061.1"/>
    </source>
</evidence>
<dbReference type="SMART" id="SM00906">
    <property type="entry name" value="Fungal_trans"/>
    <property type="match status" value="1"/>
</dbReference>
<feature type="compositionally biased region" description="Basic and acidic residues" evidence="6">
    <location>
        <begin position="92"/>
        <end position="104"/>
    </location>
</feature>